<dbReference type="InterPro" id="IPR050166">
    <property type="entry name" value="ABC_transporter_ATP-bind"/>
</dbReference>
<evidence type="ECO:0000313" key="6">
    <source>
        <dbReference type="EMBL" id="MFD2260641.1"/>
    </source>
</evidence>
<dbReference type="PANTHER" id="PTHR42788:SF13">
    <property type="entry name" value="ALIPHATIC SULFONATES IMPORT ATP-BINDING PROTEIN SSUB"/>
    <property type="match status" value="1"/>
</dbReference>
<name>A0ABW5DKX2_9HYPH</name>
<sequence length="258" mass="28338">MGNTSVVLRNVSKQFHRKTSGPLTALSDVNLEIAPGEIYALVGPSGCGKSTILNLVAGFDHPTGGSVTVDGQPVSRPGPDRGVVFQEHGLFPWLTAMDNVRFGLDVRKIPDSAEKAQYFLRAVGLAGFEKHYPRELSGGMRQRVALARVLANGPSVILMDEPFGALDAQTRLSMQELLLDVWTEFRPTILFITHDVDEAIFVADRIGVMTTRPGRIMTELRSALPRPRTYHDLASAEFGRLKEQILMSIREVIAAKTE</sequence>
<evidence type="ECO:0000256" key="3">
    <source>
        <dbReference type="ARBA" id="ARBA00022741"/>
    </source>
</evidence>
<organism evidence="6 7">
    <name type="scientific">Chelativorans composti</name>
    <dbReference type="NCBI Taxonomy" id="768533"/>
    <lineage>
        <taxon>Bacteria</taxon>
        <taxon>Pseudomonadati</taxon>
        <taxon>Pseudomonadota</taxon>
        <taxon>Alphaproteobacteria</taxon>
        <taxon>Hyphomicrobiales</taxon>
        <taxon>Phyllobacteriaceae</taxon>
        <taxon>Chelativorans</taxon>
    </lineage>
</organism>
<accession>A0ABW5DKX2</accession>
<dbReference type="GO" id="GO:0005524">
    <property type="term" value="F:ATP binding"/>
    <property type="evidence" value="ECO:0007669"/>
    <property type="project" value="UniProtKB-KW"/>
</dbReference>
<dbReference type="CDD" id="cd03293">
    <property type="entry name" value="ABC_NrtD_SsuB_transporters"/>
    <property type="match status" value="1"/>
</dbReference>
<evidence type="ECO:0000256" key="4">
    <source>
        <dbReference type="ARBA" id="ARBA00022840"/>
    </source>
</evidence>
<keyword evidence="3" id="KW-0547">Nucleotide-binding</keyword>
<protein>
    <submittedName>
        <fullName evidence="6">ABC transporter ATP-binding protein</fullName>
    </submittedName>
</protein>
<evidence type="ECO:0000256" key="1">
    <source>
        <dbReference type="ARBA" id="ARBA00005417"/>
    </source>
</evidence>
<comment type="similarity">
    <text evidence="1">Belongs to the ABC transporter superfamily.</text>
</comment>
<dbReference type="Pfam" id="PF00005">
    <property type="entry name" value="ABC_tran"/>
    <property type="match status" value="1"/>
</dbReference>
<keyword evidence="2" id="KW-0813">Transport</keyword>
<dbReference type="Proteomes" id="UP001597373">
    <property type="component" value="Unassembled WGS sequence"/>
</dbReference>
<feature type="domain" description="ABC transporter" evidence="5">
    <location>
        <begin position="6"/>
        <end position="236"/>
    </location>
</feature>
<dbReference type="InterPro" id="IPR017871">
    <property type="entry name" value="ABC_transporter-like_CS"/>
</dbReference>
<keyword evidence="4 6" id="KW-0067">ATP-binding</keyword>
<dbReference type="Gene3D" id="3.40.50.300">
    <property type="entry name" value="P-loop containing nucleotide triphosphate hydrolases"/>
    <property type="match status" value="1"/>
</dbReference>
<dbReference type="InterPro" id="IPR003439">
    <property type="entry name" value="ABC_transporter-like_ATP-bd"/>
</dbReference>
<evidence type="ECO:0000259" key="5">
    <source>
        <dbReference type="PROSITE" id="PS50893"/>
    </source>
</evidence>
<dbReference type="PROSITE" id="PS50893">
    <property type="entry name" value="ABC_TRANSPORTER_2"/>
    <property type="match status" value="1"/>
</dbReference>
<dbReference type="InterPro" id="IPR027417">
    <property type="entry name" value="P-loop_NTPase"/>
</dbReference>
<keyword evidence="7" id="KW-1185">Reference proteome</keyword>
<evidence type="ECO:0000256" key="2">
    <source>
        <dbReference type="ARBA" id="ARBA00022448"/>
    </source>
</evidence>
<reference evidence="7" key="1">
    <citation type="journal article" date="2019" name="Int. J. Syst. Evol. Microbiol.">
        <title>The Global Catalogue of Microorganisms (GCM) 10K type strain sequencing project: providing services to taxonomists for standard genome sequencing and annotation.</title>
        <authorList>
            <consortium name="The Broad Institute Genomics Platform"/>
            <consortium name="The Broad Institute Genome Sequencing Center for Infectious Disease"/>
            <person name="Wu L."/>
            <person name="Ma J."/>
        </authorList>
    </citation>
    <scope>NUCLEOTIDE SEQUENCE [LARGE SCALE GENOMIC DNA]</scope>
    <source>
        <strain evidence="7">KCTC 23707</strain>
    </source>
</reference>
<dbReference type="EMBL" id="JBHUIR010000049">
    <property type="protein sequence ID" value="MFD2260641.1"/>
    <property type="molecule type" value="Genomic_DNA"/>
</dbReference>
<dbReference type="SMART" id="SM00382">
    <property type="entry name" value="AAA"/>
    <property type="match status" value="1"/>
</dbReference>
<proteinExistence type="inferred from homology"/>
<dbReference type="PROSITE" id="PS00211">
    <property type="entry name" value="ABC_TRANSPORTER_1"/>
    <property type="match status" value="1"/>
</dbReference>
<evidence type="ECO:0000313" key="7">
    <source>
        <dbReference type="Proteomes" id="UP001597373"/>
    </source>
</evidence>
<gene>
    <name evidence="6" type="ORF">ACFSMZ_12835</name>
</gene>
<dbReference type="PANTHER" id="PTHR42788">
    <property type="entry name" value="TAURINE IMPORT ATP-BINDING PROTEIN-RELATED"/>
    <property type="match status" value="1"/>
</dbReference>
<dbReference type="RefSeq" id="WP_345099747.1">
    <property type="nucleotide sequence ID" value="NZ_BAABGS010000070.1"/>
</dbReference>
<dbReference type="InterPro" id="IPR003593">
    <property type="entry name" value="AAA+_ATPase"/>
</dbReference>
<dbReference type="SUPFAM" id="SSF52540">
    <property type="entry name" value="P-loop containing nucleoside triphosphate hydrolases"/>
    <property type="match status" value="1"/>
</dbReference>
<comment type="caution">
    <text evidence="6">The sequence shown here is derived from an EMBL/GenBank/DDBJ whole genome shotgun (WGS) entry which is preliminary data.</text>
</comment>